<organism evidence="9 10">
    <name type="scientific">Paractinoplanes pyxinae</name>
    <dbReference type="NCBI Taxonomy" id="2997416"/>
    <lineage>
        <taxon>Bacteria</taxon>
        <taxon>Bacillati</taxon>
        <taxon>Actinomycetota</taxon>
        <taxon>Actinomycetes</taxon>
        <taxon>Micromonosporales</taxon>
        <taxon>Micromonosporaceae</taxon>
        <taxon>Paractinoplanes</taxon>
    </lineage>
</organism>
<dbReference type="PANTHER" id="PTHR34697:SF2">
    <property type="entry name" value="PHOSPHATIDYLGLYCEROL LYSYLTRANSFERASE"/>
    <property type="match status" value="1"/>
</dbReference>
<evidence type="ECO:0000256" key="6">
    <source>
        <dbReference type="SAM" id="Phobius"/>
    </source>
</evidence>
<keyword evidence="10" id="KW-1185">Reference proteome</keyword>
<dbReference type="InterPro" id="IPR024320">
    <property type="entry name" value="LPG_synthase_C"/>
</dbReference>
<comment type="subcellular location">
    <subcellularLocation>
        <location evidence="1">Cell membrane</location>
        <topology evidence="1">Multi-pass membrane protein</topology>
    </subcellularLocation>
</comment>
<keyword evidence="3 6" id="KW-0812">Transmembrane</keyword>
<evidence type="ECO:0000256" key="3">
    <source>
        <dbReference type="ARBA" id="ARBA00022692"/>
    </source>
</evidence>
<evidence type="ECO:0000313" key="10">
    <source>
        <dbReference type="Proteomes" id="UP001151002"/>
    </source>
</evidence>
<reference evidence="9" key="1">
    <citation type="submission" date="2022-11" db="EMBL/GenBank/DDBJ databases">
        <authorList>
            <person name="Somphong A."/>
            <person name="Phongsopitanun W."/>
        </authorList>
    </citation>
    <scope>NUCLEOTIDE SEQUENCE</scope>
    <source>
        <strain evidence="9">Pm04-4</strain>
    </source>
</reference>
<dbReference type="InterPro" id="IPR051211">
    <property type="entry name" value="PG_lysyltransferase"/>
</dbReference>
<feature type="transmembrane region" description="Helical" evidence="6">
    <location>
        <begin position="194"/>
        <end position="215"/>
    </location>
</feature>
<accession>A0ABT4B868</accession>
<dbReference type="EMBL" id="JAPNTZ010000010">
    <property type="protein sequence ID" value="MCY1142060.1"/>
    <property type="molecule type" value="Genomic_DNA"/>
</dbReference>
<evidence type="ECO:0000259" key="7">
    <source>
        <dbReference type="Pfam" id="PF09924"/>
    </source>
</evidence>
<evidence type="ECO:0000313" key="9">
    <source>
        <dbReference type="EMBL" id="MCY1142060.1"/>
    </source>
</evidence>
<protein>
    <submittedName>
        <fullName evidence="9">Phosphatidylglycerol lysyltransferase domain-containing protein</fullName>
    </submittedName>
</protein>
<name>A0ABT4B868_9ACTN</name>
<proteinExistence type="predicted"/>
<comment type="caution">
    <text evidence="9">The sequence shown here is derived from an EMBL/GenBank/DDBJ whole genome shotgun (WGS) entry which is preliminary data.</text>
</comment>
<dbReference type="Pfam" id="PF09924">
    <property type="entry name" value="LPG_synthase_C"/>
    <property type="match status" value="1"/>
</dbReference>
<feature type="transmembrane region" description="Helical" evidence="6">
    <location>
        <begin position="103"/>
        <end position="122"/>
    </location>
</feature>
<gene>
    <name evidence="9" type="ORF">OWR29_29045</name>
</gene>
<keyword evidence="2" id="KW-1003">Cell membrane</keyword>
<feature type="transmembrane region" description="Helical" evidence="6">
    <location>
        <begin position="134"/>
        <end position="155"/>
    </location>
</feature>
<feature type="transmembrane region" description="Helical" evidence="6">
    <location>
        <begin position="46"/>
        <end position="68"/>
    </location>
</feature>
<evidence type="ECO:0000256" key="1">
    <source>
        <dbReference type="ARBA" id="ARBA00004651"/>
    </source>
</evidence>
<keyword evidence="5 6" id="KW-0472">Membrane</keyword>
<sequence>MTQPRLERPPLSRRAIARIVQVVGLLDIVTGISPPRHGRLFTVMEFVPAAGVLTARAATVVAGLLLIYLGAGLRRGKRQAWRVAVVLAAASILLHLVKGLDYGAAAVAGVVLVMLLATQDRFTTVADPRTRWRALWALAGFAAAGFLLGFVEIAVRANHLVGTPGVADWAEEAALGLIGIDGPLAFQRHFGAELVAYTTGACGLLAIGTALLLLLRPGSRPPQRGEEAEARLDELLRRYGGQDSLGYFASRADKALMWAPDVSAVVAYRVVNGVSLAAGDPIGPASAWPGAIGAWLADADRHGWTPAVLGCGNAAGQAYRKAGLDVVELGDEAVVDTSAFSLDGRPMRGVRQAVSRVRRAGYECRVARQRDLSPAELEKVVRAADQFRDGPVERGFSMALSRLGDPRDADCLLVLGHDAEGRLRGLLQLVPWGADGLSLDLMRGDRTAANGLTELMVVSVLEQTPELGIRRVSLNFAVLRSVFARADELGAGPVLRLWRRMLTVASRLWQIESLYRSNAKYLPTWTPRYLCFPTARDLPRIAVAALTAEAFLPERPLRRAARERATT</sequence>
<evidence type="ECO:0000259" key="8">
    <source>
        <dbReference type="Pfam" id="PF16995"/>
    </source>
</evidence>
<evidence type="ECO:0000256" key="5">
    <source>
        <dbReference type="ARBA" id="ARBA00023136"/>
    </source>
</evidence>
<keyword evidence="4 6" id="KW-1133">Transmembrane helix</keyword>
<feature type="transmembrane region" description="Helical" evidence="6">
    <location>
        <begin position="80"/>
        <end position="97"/>
    </location>
</feature>
<evidence type="ECO:0000256" key="4">
    <source>
        <dbReference type="ARBA" id="ARBA00022989"/>
    </source>
</evidence>
<feature type="domain" description="Phosphatidylglycerol lysyltransferase C-terminal" evidence="7">
    <location>
        <begin position="234"/>
        <end position="532"/>
    </location>
</feature>
<dbReference type="InterPro" id="IPR031553">
    <property type="entry name" value="tRNA-synt_2_TM"/>
</dbReference>
<feature type="domain" description="Lysyl-tRNA synthetase N-terminal transmembrane region" evidence="8">
    <location>
        <begin position="14"/>
        <end position="213"/>
    </location>
</feature>
<dbReference type="Proteomes" id="UP001151002">
    <property type="component" value="Unassembled WGS sequence"/>
</dbReference>
<evidence type="ECO:0000256" key="2">
    <source>
        <dbReference type="ARBA" id="ARBA00022475"/>
    </source>
</evidence>
<dbReference type="RefSeq" id="WP_267566444.1">
    <property type="nucleotide sequence ID" value="NZ_JAPNTZ010000010.1"/>
</dbReference>
<dbReference type="Pfam" id="PF16995">
    <property type="entry name" value="tRNA-synt_2_TM"/>
    <property type="match status" value="1"/>
</dbReference>
<dbReference type="PANTHER" id="PTHR34697">
    <property type="entry name" value="PHOSPHATIDYLGLYCEROL LYSYLTRANSFERASE"/>
    <property type="match status" value="1"/>
</dbReference>